<gene>
    <name evidence="1" type="ORF">LPLAT_LOCUS8616</name>
</gene>
<keyword evidence="2" id="KW-1185">Reference proteome</keyword>
<protein>
    <submittedName>
        <fullName evidence="1">Uncharacterized protein</fullName>
    </submittedName>
</protein>
<reference evidence="1" key="1">
    <citation type="submission" date="2024-04" db="EMBL/GenBank/DDBJ databases">
        <authorList>
            <consortium name="Molecular Ecology Group"/>
        </authorList>
    </citation>
    <scope>NUCLEOTIDE SEQUENCE</scope>
</reference>
<dbReference type="EMBL" id="OZ034827">
    <property type="protein sequence ID" value="CAL1682733.1"/>
    <property type="molecule type" value="Genomic_DNA"/>
</dbReference>
<evidence type="ECO:0000313" key="1">
    <source>
        <dbReference type="EMBL" id="CAL1682733.1"/>
    </source>
</evidence>
<name>A0AAV2NR24_9HYME</name>
<evidence type="ECO:0000313" key="2">
    <source>
        <dbReference type="Proteomes" id="UP001497644"/>
    </source>
</evidence>
<proteinExistence type="predicted"/>
<accession>A0AAV2NR24</accession>
<dbReference type="Proteomes" id="UP001497644">
    <property type="component" value="Chromosome 4"/>
</dbReference>
<organism evidence="1 2">
    <name type="scientific">Lasius platythorax</name>
    <dbReference type="NCBI Taxonomy" id="488582"/>
    <lineage>
        <taxon>Eukaryota</taxon>
        <taxon>Metazoa</taxon>
        <taxon>Ecdysozoa</taxon>
        <taxon>Arthropoda</taxon>
        <taxon>Hexapoda</taxon>
        <taxon>Insecta</taxon>
        <taxon>Pterygota</taxon>
        <taxon>Neoptera</taxon>
        <taxon>Endopterygota</taxon>
        <taxon>Hymenoptera</taxon>
        <taxon>Apocrita</taxon>
        <taxon>Aculeata</taxon>
        <taxon>Formicoidea</taxon>
        <taxon>Formicidae</taxon>
        <taxon>Formicinae</taxon>
        <taxon>Lasius</taxon>
        <taxon>Lasius</taxon>
    </lineage>
</organism>
<sequence length="11" mass="1352">MQFYVHDLAEV</sequence>